<comment type="caution">
    <text evidence="2">The sequence shown here is derived from an EMBL/GenBank/DDBJ whole genome shotgun (WGS) entry which is preliminary data.</text>
</comment>
<gene>
    <name evidence="2" type="ORF">CJ235_07490</name>
</gene>
<evidence type="ECO:0000256" key="1">
    <source>
        <dbReference type="SAM" id="MobiDB-lite"/>
    </source>
</evidence>
<dbReference type="PROSITE" id="PS51257">
    <property type="entry name" value="PROKAR_LIPOPROTEIN"/>
    <property type="match status" value="1"/>
</dbReference>
<sequence length="325" mass="36885">MKKLLLTSGTALLLLAACGQSHEHDGQHTKKESHEHKGTQAHKETHKHHEDKKHHEEKAHQKFKKKDKQEAEKSQGHKDKQAQSEQAAALSQLSEDQRLALAFYAKTNQKHILTKNEVLTGFYTANAPAGKMNYIINHLILKQELTVSNAPEGMKFYSLYPGVEDAASIIGVSDSKIYIGGTQTTIVDYNDLLKNGEEVNIKDLYDKYKNHRAWPELTTKVTQAKQEPDTDSAATLPTTMAHMRSQIHQIIQDFEGHPIDNQYLWDNVSFDDPKHPDVWTMKYRNQDGELLGSYSPAKDGQIVKYDQNGNEVARKHVKVKDEVNE</sequence>
<dbReference type="AlphaFoldDB" id="A0A2N6QHN6"/>
<dbReference type="Proteomes" id="UP000235748">
    <property type="component" value="Unassembled WGS sequence"/>
</dbReference>
<evidence type="ECO:0008006" key="4">
    <source>
        <dbReference type="Google" id="ProtNLM"/>
    </source>
</evidence>
<feature type="compositionally biased region" description="Basic and acidic residues" evidence="1">
    <location>
        <begin position="67"/>
        <end position="82"/>
    </location>
</feature>
<proteinExistence type="predicted"/>
<protein>
    <recommendedName>
        <fullName evidence="4">Lipoprotein</fullName>
    </recommendedName>
</protein>
<feature type="region of interest" description="Disordered" evidence="1">
    <location>
        <begin position="23"/>
        <end position="90"/>
    </location>
</feature>
<feature type="compositionally biased region" description="Basic and acidic residues" evidence="1">
    <location>
        <begin position="23"/>
        <end position="43"/>
    </location>
</feature>
<organism evidence="2 3">
    <name type="scientific">Staphylococcus pettenkoferi</name>
    <dbReference type="NCBI Taxonomy" id="170573"/>
    <lineage>
        <taxon>Bacteria</taxon>
        <taxon>Bacillati</taxon>
        <taxon>Bacillota</taxon>
        <taxon>Bacilli</taxon>
        <taxon>Bacillales</taxon>
        <taxon>Staphylococcaceae</taxon>
        <taxon>Staphylococcus</taxon>
    </lineage>
</organism>
<name>A0A2N6QHN6_9STAP</name>
<reference evidence="2 3" key="1">
    <citation type="submission" date="2017-09" db="EMBL/GenBank/DDBJ databases">
        <title>Bacterial strain isolated from the female urinary microbiota.</title>
        <authorList>
            <person name="Thomas-White K."/>
            <person name="Kumar N."/>
            <person name="Forster S."/>
            <person name="Putonti C."/>
            <person name="Lawley T."/>
            <person name="Wolfe A.J."/>
        </authorList>
    </citation>
    <scope>NUCLEOTIDE SEQUENCE [LARGE SCALE GENOMIC DNA]</scope>
    <source>
        <strain evidence="2 3">UMB0834</strain>
    </source>
</reference>
<evidence type="ECO:0000313" key="2">
    <source>
        <dbReference type="EMBL" id="PMC19102.1"/>
    </source>
</evidence>
<evidence type="ECO:0000313" key="3">
    <source>
        <dbReference type="Proteomes" id="UP000235748"/>
    </source>
</evidence>
<accession>A0A2N6QHN6</accession>
<dbReference type="RefSeq" id="WP_070504259.1">
    <property type="nucleotide sequence ID" value="NZ_JALCYA010000004.1"/>
</dbReference>
<dbReference type="EMBL" id="PNGG01000003">
    <property type="protein sequence ID" value="PMC19102.1"/>
    <property type="molecule type" value="Genomic_DNA"/>
</dbReference>